<name>A0A642VCJ6_9ASCO</name>
<proteinExistence type="inferred from homology"/>
<keyword evidence="4" id="KW-0805">Transcription regulation</keyword>
<evidence type="ECO:0000256" key="4">
    <source>
        <dbReference type="RuleBase" id="RU364147"/>
    </source>
</evidence>
<evidence type="ECO:0000313" key="6">
    <source>
        <dbReference type="EMBL" id="KAA8916314.1"/>
    </source>
</evidence>
<dbReference type="OrthoDB" id="5418434at2759"/>
<keyword evidence="4" id="KW-0804">Transcription</keyword>
<reference evidence="6" key="1">
    <citation type="journal article" date="2019" name="G3 (Bethesda)">
        <title>Genome Assemblies of Two Rare Opportunistic Yeast Pathogens: Diutina rugosa (syn. Candida rugosa) and Trichomonascus ciferrii (syn. Candida ciferrii).</title>
        <authorList>
            <person name="Mixao V."/>
            <person name="Saus E."/>
            <person name="Hansen A.P."/>
            <person name="Lass-Florl C."/>
            <person name="Gabaldon T."/>
        </authorList>
    </citation>
    <scope>NUCLEOTIDE SEQUENCE</scope>
    <source>
        <strain evidence="6">CBS 4856</strain>
    </source>
</reference>
<keyword evidence="4" id="KW-0010">Activator</keyword>
<accession>A0A642VCJ6</accession>
<dbReference type="GO" id="GO:0016592">
    <property type="term" value="C:mediator complex"/>
    <property type="evidence" value="ECO:0007669"/>
    <property type="project" value="InterPro"/>
</dbReference>
<evidence type="ECO:0000256" key="5">
    <source>
        <dbReference type="SAM" id="MobiDB-lite"/>
    </source>
</evidence>
<evidence type="ECO:0000313" key="7">
    <source>
        <dbReference type="Proteomes" id="UP000761534"/>
    </source>
</evidence>
<comment type="function">
    <text evidence="4">Component of the Mediator complex, a coactivator involved in the regulated transcription of nearly all RNA polymerase II-dependent genes. Mediator functions as a bridge to convey information from gene-specific regulatory proteins to the basal RNA polymerase II transcription machinery. Mediator is recruited to promoters by direct interactions with regulatory proteins and serves as a scaffold for the assembly of a functional pre-initiation complex with RNA polymerase II and the general transcription factors.</text>
</comment>
<evidence type="ECO:0000256" key="2">
    <source>
        <dbReference type="ARBA" id="ARBA00008186"/>
    </source>
</evidence>
<dbReference type="Pfam" id="PF10280">
    <property type="entry name" value="Med11"/>
    <property type="match status" value="1"/>
</dbReference>
<organism evidence="6 7">
    <name type="scientific">Trichomonascus ciferrii</name>
    <dbReference type="NCBI Taxonomy" id="44093"/>
    <lineage>
        <taxon>Eukaryota</taxon>
        <taxon>Fungi</taxon>
        <taxon>Dikarya</taxon>
        <taxon>Ascomycota</taxon>
        <taxon>Saccharomycotina</taxon>
        <taxon>Dipodascomycetes</taxon>
        <taxon>Dipodascales</taxon>
        <taxon>Trichomonascaceae</taxon>
        <taxon>Trichomonascus</taxon>
        <taxon>Trichomonascus ciferrii complex</taxon>
    </lineage>
</organism>
<dbReference type="Gene3D" id="1.10.287.3490">
    <property type="match status" value="1"/>
</dbReference>
<protein>
    <recommendedName>
        <fullName evidence="4">Mediator of RNA polymerase II transcription subunit 11</fullName>
    </recommendedName>
    <alternativeName>
        <fullName evidence="4">Mediator complex subunit 11</fullName>
    </alternativeName>
</protein>
<comment type="similarity">
    <text evidence="2 4">Belongs to the Mediator complex subunit 11 family.</text>
</comment>
<dbReference type="AlphaFoldDB" id="A0A642VCJ6"/>
<dbReference type="EMBL" id="SWFS01000112">
    <property type="protein sequence ID" value="KAA8916314.1"/>
    <property type="molecule type" value="Genomic_DNA"/>
</dbReference>
<comment type="subunit">
    <text evidence="4">Component of the Mediator complex.</text>
</comment>
<comment type="subcellular location">
    <subcellularLocation>
        <location evidence="1 4">Nucleus</location>
    </subcellularLocation>
</comment>
<dbReference type="VEuPathDB" id="FungiDB:TRICI_001596"/>
<sequence length="134" mass="14938">MATNGVYEEIDLSVAPMATEDVQKRLESLQEYDETASSAISALEKGKNSGADGGDEHKKEFERSAKAYYELLEQISVGLRKEVRLLHNESKEKVLPLSLAAKADSVGKHKERELWKTIDGLLESRDEDKPMTDA</sequence>
<evidence type="ECO:0000256" key="3">
    <source>
        <dbReference type="ARBA" id="ARBA00023242"/>
    </source>
</evidence>
<gene>
    <name evidence="4" type="primary">MED11</name>
    <name evidence="6" type="ORF">TRICI_001596</name>
</gene>
<comment type="caution">
    <text evidence="6">The sequence shown here is derived from an EMBL/GenBank/DDBJ whole genome shotgun (WGS) entry which is preliminary data.</text>
</comment>
<dbReference type="GO" id="GO:0006357">
    <property type="term" value="P:regulation of transcription by RNA polymerase II"/>
    <property type="evidence" value="ECO:0007669"/>
    <property type="project" value="InterPro"/>
</dbReference>
<dbReference type="Proteomes" id="UP000761534">
    <property type="component" value="Unassembled WGS sequence"/>
</dbReference>
<keyword evidence="7" id="KW-1185">Reference proteome</keyword>
<dbReference type="GO" id="GO:0003712">
    <property type="term" value="F:transcription coregulator activity"/>
    <property type="evidence" value="ECO:0007669"/>
    <property type="project" value="InterPro"/>
</dbReference>
<feature type="region of interest" description="Disordered" evidence="5">
    <location>
        <begin position="37"/>
        <end position="59"/>
    </location>
</feature>
<keyword evidence="3 4" id="KW-0539">Nucleus</keyword>
<evidence type="ECO:0000256" key="1">
    <source>
        <dbReference type="ARBA" id="ARBA00004123"/>
    </source>
</evidence>
<dbReference type="InterPro" id="IPR019404">
    <property type="entry name" value="Mediator_Med11"/>
</dbReference>